<feature type="region of interest" description="Disordered" evidence="1">
    <location>
        <begin position="242"/>
        <end position="266"/>
    </location>
</feature>
<evidence type="ECO:0000256" key="1">
    <source>
        <dbReference type="SAM" id="MobiDB-lite"/>
    </source>
</evidence>
<dbReference type="Proteomes" id="UP000559027">
    <property type="component" value="Unassembled WGS sequence"/>
</dbReference>
<name>A0A8H5D7J2_9AGAR</name>
<gene>
    <name evidence="2" type="ORF">D9756_007088</name>
</gene>
<reference evidence="2 3" key="1">
    <citation type="journal article" date="2020" name="ISME J.">
        <title>Uncovering the hidden diversity of litter-decomposition mechanisms in mushroom-forming fungi.</title>
        <authorList>
            <person name="Floudas D."/>
            <person name="Bentzer J."/>
            <person name="Ahren D."/>
            <person name="Johansson T."/>
            <person name="Persson P."/>
            <person name="Tunlid A."/>
        </authorList>
    </citation>
    <scope>NUCLEOTIDE SEQUENCE [LARGE SCALE GENOMIC DNA]</scope>
    <source>
        <strain evidence="2 3">CBS 146.42</strain>
    </source>
</reference>
<dbReference type="OrthoDB" id="112749at2759"/>
<keyword evidence="3" id="KW-1185">Reference proteome</keyword>
<protein>
    <submittedName>
        <fullName evidence="2">Uncharacterized protein</fullName>
    </submittedName>
</protein>
<dbReference type="EMBL" id="JAACJO010000009">
    <property type="protein sequence ID" value="KAF5354181.1"/>
    <property type="molecule type" value="Genomic_DNA"/>
</dbReference>
<feature type="region of interest" description="Disordered" evidence="1">
    <location>
        <begin position="116"/>
        <end position="135"/>
    </location>
</feature>
<evidence type="ECO:0000313" key="2">
    <source>
        <dbReference type="EMBL" id="KAF5354181.1"/>
    </source>
</evidence>
<dbReference type="PANTHER" id="PTHR34204:SF2">
    <property type="entry name" value="RNA-BINDING ASCH DOMAIN PROTEIN"/>
    <property type="match status" value="1"/>
</dbReference>
<accession>A0A8H5D7J2</accession>
<organism evidence="2 3">
    <name type="scientific">Leucocoprinus leucothites</name>
    <dbReference type="NCBI Taxonomy" id="201217"/>
    <lineage>
        <taxon>Eukaryota</taxon>
        <taxon>Fungi</taxon>
        <taxon>Dikarya</taxon>
        <taxon>Basidiomycota</taxon>
        <taxon>Agaricomycotina</taxon>
        <taxon>Agaricomycetes</taxon>
        <taxon>Agaricomycetidae</taxon>
        <taxon>Agaricales</taxon>
        <taxon>Agaricineae</taxon>
        <taxon>Agaricaceae</taxon>
        <taxon>Leucocoprinus</taxon>
    </lineage>
</organism>
<evidence type="ECO:0000313" key="3">
    <source>
        <dbReference type="Proteomes" id="UP000559027"/>
    </source>
</evidence>
<comment type="caution">
    <text evidence="2">The sequence shown here is derived from an EMBL/GenBank/DDBJ whole genome shotgun (WGS) entry which is preliminary data.</text>
</comment>
<sequence>MDFWELEEGTSQFSPPTIPLPTPHCFNMEELPTASSARTQTSEILALLSTNKPLSQPQLEFSSTPLYTHLSLGLALTTGSALGRCKPPTPSQCLSAFQLPNKVGLTAGARAWTKHAHRSQEYHPSAVSKKDKGEPGWWGRAQGPRDFLNEGAYQLFCKIMQEASWKNLHALPHNILAYEMRVPEGYGMRWSQDRGPPKEKDRITAVEGEDQNIVPERPWIFRGFVEPMIENGHELGWRHDSRVPRVSAEEQGDLKPNLPPDVSGDS</sequence>
<dbReference type="AlphaFoldDB" id="A0A8H5D7J2"/>
<proteinExistence type="predicted"/>
<dbReference type="PANTHER" id="PTHR34204">
    <property type="entry name" value="RNA-BINDING ASCH DOMAIN PROTEIN"/>
    <property type="match status" value="1"/>
</dbReference>